<dbReference type="Proteomes" id="UP000323565">
    <property type="component" value="Chromosome"/>
</dbReference>
<name>A0ABX5ZBJ7_9MICO</name>
<accession>A0ABX5ZBJ7</accession>
<evidence type="ECO:0000256" key="1">
    <source>
        <dbReference type="SAM" id="Phobius"/>
    </source>
</evidence>
<feature type="transmembrane region" description="Helical" evidence="1">
    <location>
        <begin position="47"/>
        <end position="63"/>
    </location>
</feature>
<dbReference type="EMBL" id="CP043031">
    <property type="protein sequence ID" value="QEH94213.1"/>
    <property type="molecule type" value="Genomic_DNA"/>
</dbReference>
<keyword evidence="3" id="KW-1185">Reference proteome</keyword>
<keyword evidence="1" id="KW-0472">Membrane</keyword>
<sequence>MNELHASSWLTDWRPGSWGTLFVAVVTIGYVAAWIRARRRGRANVSWLAWFLTFGAGGLAYTLCGPR</sequence>
<keyword evidence="1" id="KW-0812">Transmembrane</keyword>
<gene>
    <name evidence="2" type="ORF">FV141_12300</name>
</gene>
<reference evidence="2 3" key="1">
    <citation type="submission" date="2019-08" db="EMBL/GenBank/DDBJ databases">
        <title>Dermacoccus abyssi strain HZAU 226, whole genome Nanopore sequencing project.</title>
        <authorList>
            <person name="Guo A."/>
            <person name="Zhang X."/>
            <person name="Ruan Y."/>
            <person name="Liu W."/>
            <person name="Chen Q."/>
            <person name="Gu L."/>
        </authorList>
    </citation>
    <scope>NUCLEOTIDE SEQUENCE [LARGE SCALE GENOMIC DNA]</scope>
    <source>
        <strain evidence="2 3">HZAU 226</strain>
    </source>
</reference>
<feature type="transmembrane region" description="Helical" evidence="1">
    <location>
        <begin position="16"/>
        <end position="35"/>
    </location>
</feature>
<protein>
    <recommendedName>
        <fullName evidence="4">Cardiolipin synthase N-terminal domain-containing protein</fullName>
    </recommendedName>
</protein>
<evidence type="ECO:0000313" key="2">
    <source>
        <dbReference type="EMBL" id="QEH94213.1"/>
    </source>
</evidence>
<evidence type="ECO:0008006" key="4">
    <source>
        <dbReference type="Google" id="ProtNLM"/>
    </source>
</evidence>
<keyword evidence="1" id="KW-1133">Transmembrane helix</keyword>
<organism evidence="2 3">
    <name type="scientific">Dermacoccus abyssi</name>
    <dbReference type="NCBI Taxonomy" id="322596"/>
    <lineage>
        <taxon>Bacteria</taxon>
        <taxon>Bacillati</taxon>
        <taxon>Actinomycetota</taxon>
        <taxon>Actinomycetes</taxon>
        <taxon>Micrococcales</taxon>
        <taxon>Dermacoccaceae</taxon>
        <taxon>Dermacoccus</taxon>
    </lineage>
</organism>
<proteinExistence type="predicted"/>
<evidence type="ECO:0000313" key="3">
    <source>
        <dbReference type="Proteomes" id="UP000323565"/>
    </source>
</evidence>